<evidence type="ECO:0000256" key="1">
    <source>
        <dbReference type="ARBA" id="ARBA00012513"/>
    </source>
</evidence>
<protein>
    <recommendedName>
        <fullName evidence="1">non-specific serine/threonine protein kinase</fullName>
        <ecNumber evidence="1">2.7.11.1</ecNumber>
    </recommendedName>
</protein>
<evidence type="ECO:0000256" key="8">
    <source>
        <dbReference type="ARBA" id="ARBA00048679"/>
    </source>
</evidence>
<dbReference type="Proteomes" id="UP001219933">
    <property type="component" value="Chromosome 4"/>
</dbReference>
<dbReference type="AlphaFoldDB" id="A0AAF0J823"/>
<evidence type="ECO:0000256" key="3">
    <source>
        <dbReference type="ARBA" id="ARBA00022679"/>
    </source>
</evidence>
<comment type="catalytic activity">
    <reaction evidence="8">
        <text>L-seryl-[protein] + ATP = O-phospho-L-seryl-[protein] + ADP + H(+)</text>
        <dbReference type="Rhea" id="RHEA:17989"/>
        <dbReference type="Rhea" id="RHEA-COMP:9863"/>
        <dbReference type="Rhea" id="RHEA-COMP:11604"/>
        <dbReference type="ChEBI" id="CHEBI:15378"/>
        <dbReference type="ChEBI" id="CHEBI:29999"/>
        <dbReference type="ChEBI" id="CHEBI:30616"/>
        <dbReference type="ChEBI" id="CHEBI:83421"/>
        <dbReference type="ChEBI" id="CHEBI:456216"/>
        <dbReference type="EC" id="2.7.11.1"/>
    </reaction>
</comment>
<dbReference type="PANTHER" id="PTHR24419:SF18">
    <property type="entry name" value="SERINE_THREONINE-PROTEIN KINASE HASPIN"/>
    <property type="match status" value="1"/>
</dbReference>
<feature type="compositionally biased region" description="Basic residues" evidence="9">
    <location>
        <begin position="234"/>
        <end position="250"/>
    </location>
</feature>
<dbReference type="GO" id="GO:0005737">
    <property type="term" value="C:cytoplasm"/>
    <property type="evidence" value="ECO:0007669"/>
    <property type="project" value="TreeGrafter"/>
</dbReference>
<evidence type="ECO:0000256" key="9">
    <source>
        <dbReference type="SAM" id="MobiDB-lite"/>
    </source>
</evidence>
<dbReference type="Gene3D" id="3.30.200.20">
    <property type="entry name" value="Phosphorylase Kinase, domain 1"/>
    <property type="match status" value="1"/>
</dbReference>
<keyword evidence="6" id="KW-0067">ATP-binding</keyword>
<dbReference type="PANTHER" id="PTHR24419">
    <property type="entry name" value="INTERLEUKIN-1 RECEPTOR-ASSOCIATED KINASE"/>
    <property type="match status" value="1"/>
</dbReference>
<feature type="region of interest" description="Disordered" evidence="9">
    <location>
        <begin position="230"/>
        <end position="258"/>
    </location>
</feature>
<dbReference type="SMART" id="SM01331">
    <property type="entry name" value="DUF3635"/>
    <property type="match status" value="1"/>
</dbReference>
<evidence type="ECO:0000313" key="12">
    <source>
        <dbReference type="Proteomes" id="UP001219933"/>
    </source>
</evidence>
<accession>A0AAF0J823</accession>
<dbReference type="InterPro" id="IPR011009">
    <property type="entry name" value="Kinase-like_dom_sf"/>
</dbReference>
<evidence type="ECO:0000256" key="5">
    <source>
        <dbReference type="ARBA" id="ARBA00022777"/>
    </source>
</evidence>
<reference evidence="11" key="1">
    <citation type="submission" date="2023-03" db="EMBL/GenBank/DDBJ databases">
        <title>Mating type loci evolution in Malassezia.</title>
        <authorList>
            <person name="Coelho M.A."/>
        </authorList>
    </citation>
    <scope>NUCLEOTIDE SEQUENCE</scope>
    <source>
        <strain evidence="11">CBS 11721</strain>
    </source>
</reference>
<feature type="domain" description="Serine/threonine-protein kinase haspin C-terminal" evidence="10">
    <location>
        <begin position="155"/>
        <end position="234"/>
    </location>
</feature>
<gene>
    <name evidence="11" type="ORF">MCUN1_003208</name>
</gene>
<organism evidence="11 12">
    <name type="scientific">Malassezia cuniculi</name>
    <dbReference type="NCBI Taxonomy" id="948313"/>
    <lineage>
        <taxon>Eukaryota</taxon>
        <taxon>Fungi</taxon>
        <taxon>Dikarya</taxon>
        <taxon>Basidiomycota</taxon>
        <taxon>Ustilaginomycotina</taxon>
        <taxon>Malasseziomycetes</taxon>
        <taxon>Malasseziales</taxon>
        <taxon>Malasseziaceae</taxon>
        <taxon>Malassezia</taxon>
    </lineage>
</organism>
<dbReference type="SUPFAM" id="SSF56112">
    <property type="entry name" value="Protein kinase-like (PK-like)"/>
    <property type="match status" value="1"/>
</dbReference>
<dbReference type="GO" id="GO:0000278">
    <property type="term" value="P:mitotic cell cycle"/>
    <property type="evidence" value="ECO:0007669"/>
    <property type="project" value="TreeGrafter"/>
</dbReference>
<dbReference type="GO" id="GO:0005524">
    <property type="term" value="F:ATP binding"/>
    <property type="evidence" value="ECO:0007669"/>
    <property type="project" value="UniProtKB-KW"/>
</dbReference>
<evidence type="ECO:0000313" key="11">
    <source>
        <dbReference type="EMBL" id="WFD36329.1"/>
    </source>
</evidence>
<proteinExistence type="predicted"/>
<dbReference type="InterPro" id="IPR024604">
    <property type="entry name" value="GSG2_C"/>
</dbReference>
<name>A0AAF0J823_9BASI</name>
<evidence type="ECO:0000256" key="6">
    <source>
        <dbReference type="ARBA" id="ARBA00022840"/>
    </source>
</evidence>
<dbReference type="GO" id="GO:0035556">
    <property type="term" value="P:intracellular signal transduction"/>
    <property type="evidence" value="ECO:0007669"/>
    <property type="project" value="TreeGrafter"/>
</dbReference>
<evidence type="ECO:0000259" key="10">
    <source>
        <dbReference type="SMART" id="SM01331"/>
    </source>
</evidence>
<dbReference type="GO" id="GO:0005634">
    <property type="term" value="C:nucleus"/>
    <property type="evidence" value="ECO:0007669"/>
    <property type="project" value="TreeGrafter"/>
</dbReference>
<evidence type="ECO:0000256" key="4">
    <source>
        <dbReference type="ARBA" id="ARBA00022741"/>
    </source>
</evidence>
<keyword evidence="3 11" id="KW-0808">Transferase</keyword>
<dbReference type="Pfam" id="PF12330">
    <property type="entry name" value="Haspin_kinase"/>
    <property type="match status" value="1"/>
</dbReference>
<keyword evidence="2 11" id="KW-0723">Serine/threonine-protein kinase</keyword>
<dbReference type="EMBL" id="CP119880">
    <property type="protein sequence ID" value="WFD36329.1"/>
    <property type="molecule type" value="Genomic_DNA"/>
</dbReference>
<dbReference type="GO" id="GO:0072354">
    <property type="term" value="F:histone H3T3 kinase activity"/>
    <property type="evidence" value="ECO:0007669"/>
    <property type="project" value="TreeGrafter"/>
</dbReference>
<evidence type="ECO:0000256" key="7">
    <source>
        <dbReference type="ARBA" id="ARBA00047899"/>
    </source>
</evidence>
<keyword evidence="5 11" id="KW-0418">Kinase</keyword>
<sequence>MQTLARLNGFVKLQGLYIVQGKYPTQLLDAWDAFREEYPRRNENSRPDYRETQLYALLLMDHGGEELEDASLSWIEAAGVFWQVAHAIAAAEDFGFEHRDLHMGNILFTRCARKAAGGSLMERYGTCTGVQATVIDYSLSRLSAEPTLAYMFDDKSLFEGQGDSQYDVYRSMKALVADDWSGFYPITNILWLQYILQQLLARDAPDDDDDQIKAYETLLLAEQLVDESVEAHKRTAPKRRVSTRSKRRSIQHSPDRWRAPHSLAPIRSVTELVERAANF</sequence>
<dbReference type="EC" id="2.7.11.1" evidence="1"/>
<evidence type="ECO:0000256" key="2">
    <source>
        <dbReference type="ARBA" id="ARBA00022527"/>
    </source>
</evidence>
<keyword evidence="12" id="KW-1185">Reference proteome</keyword>
<keyword evidence="4" id="KW-0547">Nucleotide-binding</keyword>
<comment type="catalytic activity">
    <reaction evidence="7">
        <text>L-threonyl-[protein] + ATP = O-phospho-L-threonyl-[protein] + ADP + H(+)</text>
        <dbReference type="Rhea" id="RHEA:46608"/>
        <dbReference type="Rhea" id="RHEA-COMP:11060"/>
        <dbReference type="Rhea" id="RHEA-COMP:11605"/>
        <dbReference type="ChEBI" id="CHEBI:15378"/>
        <dbReference type="ChEBI" id="CHEBI:30013"/>
        <dbReference type="ChEBI" id="CHEBI:30616"/>
        <dbReference type="ChEBI" id="CHEBI:61977"/>
        <dbReference type="ChEBI" id="CHEBI:456216"/>
        <dbReference type="EC" id="2.7.11.1"/>
    </reaction>
</comment>
<dbReference type="Gene3D" id="1.10.510.10">
    <property type="entry name" value="Transferase(Phosphotransferase) domain 1"/>
    <property type="match status" value="1"/>
</dbReference>